<dbReference type="Pfam" id="PF02771">
    <property type="entry name" value="Acyl-CoA_dh_N"/>
    <property type="match status" value="1"/>
</dbReference>
<dbReference type="EMBL" id="JAACJP010000012">
    <property type="protein sequence ID" value="KAF5380943.1"/>
    <property type="molecule type" value="Genomic_DNA"/>
</dbReference>
<keyword evidence="3 5" id="KW-0285">Flavoprotein</keyword>
<dbReference type="OrthoDB" id="9988775at2759"/>
<comment type="similarity">
    <text evidence="2 5">Belongs to the acyl-CoA dehydrogenase family.</text>
</comment>
<dbReference type="InterPro" id="IPR013786">
    <property type="entry name" value="AcylCoA_DH/ox_N"/>
</dbReference>
<evidence type="ECO:0000256" key="5">
    <source>
        <dbReference type="RuleBase" id="RU362125"/>
    </source>
</evidence>
<accession>A0A8H5HCW7</accession>
<dbReference type="PROSITE" id="PS00072">
    <property type="entry name" value="ACYL_COA_DH_1"/>
    <property type="match status" value="1"/>
</dbReference>
<dbReference type="SUPFAM" id="SSF47203">
    <property type="entry name" value="Acyl-CoA dehydrogenase C-terminal domain-like"/>
    <property type="match status" value="1"/>
</dbReference>
<feature type="domain" description="Acyl-CoA dehydrogenase/oxidase C-terminal" evidence="6">
    <location>
        <begin position="260"/>
        <end position="423"/>
    </location>
</feature>
<dbReference type="FunFam" id="2.40.110.10:FF:000004">
    <property type="entry name" value="Isovaleryl-CoA dehydrogenase, mitochondrial"/>
    <property type="match status" value="1"/>
</dbReference>
<dbReference type="InterPro" id="IPR009100">
    <property type="entry name" value="AcylCoA_DH/oxidase_NM_dom_sf"/>
</dbReference>
<name>A0A8H5HCW7_9AGAR</name>
<organism evidence="9 10">
    <name type="scientific">Tricholomella constricta</name>
    <dbReference type="NCBI Taxonomy" id="117010"/>
    <lineage>
        <taxon>Eukaryota</taxon>
        <taxon>Fungi</taxon>
        <taxon>Dikarya</taxon>
        <taxon>Basidiomycota</taxon>
        <taxon>Agaricomycotina</taxon>
        <taxon>Agaricomycetes</taxon>
        <taxon>Agaricomycetidae</taxon>
        <taxon>Agaricales</taxon>
        <taxon>Tricholomatineae</taxon>
        <taxon>Lyophyllaceae</taxon>
        <taxon>Tricholomella</taxon>
    </lineage>
</organism>
<evidence type="ECO:0000259" key="6">
    <source>
        <dbReference type="Pfam" id="PF00441"/>
    </source>
</evidence>
<gene>
    <name evidence="9" type="ORF">D9615_004096</name>
</gene>
<dbReference type="GO" id="GO:0050660">
    <property type="term" value="F:flavin adenine dinucleotide binding"/>
    <property type="evidence" value="ECO:0007669"/>
    <property type="project" value="InterPro"/>
</dbReference>
<dbReference type="AlphaFoldDB" id="A0A8H5HCW7"/>
<evidence type="ECO:0000256" key="3">
    <source>
        <dbReference type="ARBA" id="ARBA00022630"/>
    </source>
</evidence>
<keyword evidence="10" id="KW-1185">Reference proteome</keyword>
<dbReference type="FunFam" id="1.10.540.10:FF:000007">
    <property type="entry name" value="Isovaleryl-CoA dehydrogenase, mitochondrial"/>
    <property type="match status" value="1"/>
</dbReference>
<evidence type="ECO:0000313" key="9">
    <source>
        <dbReference type="EMBL" id="KAF5380943.1"/>
    </source>
</evidence>
<evidence type="ECO:0000256" key="2">
    <source>
        <dbReference type="ARBA" id="ARBA00009347"/>
    </source>
</evidence>
<dbReference type="GO" id="GO:0006552">
    <property type="term" value="P:L-leucine catabolic process"/>
    <property type="evidence" value="ECO:0007669"/>
    <property type="project" value="TreeGrafter"/>
</dbReference>
<keyword evidence="5" id="KW-0560">Oxidoreductase</keyword>
<dbReference type="Gene3D" id="2.40.110.10">
    <property type="entry name" value="Butyryl-CoA Dehydrogenase, subunit A, domain 2"/>
    <property type="match status" value="1"/>
</dbReference>
<dbReference type="GO" id="GO:0008470">
    <property type="term" value="F:3-methylbutanoyl-CoA dehydrogenase activity"/>
    <property type="evidence" value="ECO:0007669"/>
    <property type="project" value="TreeGrafter"/>
</dbReference>
<comment type="caution">
    <text evidence="9">The sequence shown here is derived from an EMBL/GenBank/DDBJ whole genome shotgun (WGS) entry which is preliminary data.</text>
</comment>
<dbReference type="Pfam" id="PF00441">
    <property type="entry name" value="Acyl-CoA_dh_1"/>
    <property type="match status" value="1"/>
</dbReference>
<evidence type="ECO:0008006" key="11">
    <source>
        <dbReference type="Google" id="ProtNLM"/>
    </source>
</evidence>
<feature type="domain" description="Acyl-CoA oxidase/dehydrogenase middle" evidence="7">
    <location>
        <begin position="154"/>
        <end position="248"/>
    </location>
</feature>
<dbReference type="InterPro" id="IPR036250">
    <property type="entry name" value="AcylCo_DH-like_C"/>
</dbReference>
<dbReference type="InterPro" id="IPR037069">
    <property type="entry name" value="AcylCoA_DH/ox_N_sf"/>
</dbReference>
<reference evidence="9 10" key="1">
    <citation type="journal article" date="2020" name="ISME J.">
        <title>Uncovering the hidden diversity of litter-decomposition mechanisms in mushroom-forming fungi.</title>
        <authorList>
            <person name="Floudas D."/>
            <person name="Bentzer J."/>
            <person name="Ahren D."/>
            <person name="Johansson T."/>
            <person name="Persson P."/>
            <person name="Tunlid A."/>
        </authorList>
    </citation>
    <scope>NUCLEOTIDE SEQUENCE [LARGE SCALE GENOMIC DNA]</scope>
    <source>
        <strain evidence="9 10">CBS 661.87</strain>
    </source>
</reference>
<sequence length="430" mass="46686">MASLRALIRSTGKQRLSLAAMQRRNASTYNAEVAGLTEEEAEFRNAVVDFAQKEVAPRAAEIDKTNAFPTDLWEKLGSMGLLGITVAPKYNGLSLGYFHHTLAMEALSTASGSVALSYGAHSNLCVNQIHRHGTDDQKSKYLPDLVNGTKVGSLAMSEAGSGSDVVSMKLKAEKTQGGWILNGTKFWITNGPVASTLVVYAKTSPDKGSKGITAFIVEREFKGFSTSPKLDKFGMRGSDTCELVFDNCQVPDANVLGQVDKGAAVLMSGLDLERIVLSGGPLGQAAFDEAVEYVHDRTQFGRPVGTFQLMQAKIADMYTKLNASRSYVYAVARACDRGKVSRRDCAGAILYSTEKAVEVALEGMQCLGGNGYINGDLDRGFSRMGRLTFEIADYPMGRIVRDSRLYTVGAGTQEIRRMLIGREFNEEMRK</sequence>
<feature type="domain" description="Acyl-CoA dehydrogenase/oxidase N-terminal" evidence="8">
    <location>
        <begin position="37"/>
        <end position="148"/>
    </location>
</feature>
<evidence type="ECO:0000256" key="4">
    <source>
        <dbReference type="ARBA" id="ARBA00022827"/>
    </source>
</evidence>
<proteinExistence type="inferred from homology"/>
<protein>
    <recommendedName>
        <fullName evidence="11">Isovaleryl-CoA dehydrogenase</fullName>
    </recommendedName>
</protein>
<evidence type="ECO:0000259" key="7">
    <source>
        <dbReference type="Pfam" id="PF02770"/>
    </source>
</evidence>
<comment type="cofactor">
    <cofactor evidence="1 5">
        <name>FAD</name>
        <dbReference type="ChEBI" id="CHEBI:57692"/>
    </cofactor>
</comment>
<dbReference type="PANTHER" id="PTHR43884:SF18">
    <property type="entry name" value="ISOVALERYL-COENZYME A DEHYDROGENASE"/>
    <property type="match status" value="1"/>
</dbReference>
<dbReference type="PANTHER" id="PTHR43884">
    <property type="entry name" value="ACYL-COA DEHYDROGENASE"/>
    <property type="match status" value="1"/>
</dbReference>
<evidence type="ECO:0000256" key="1">
    <source>
        <dbReference type="ARBA" id="ARBA00001974"/>
    </source>
</evidence>
<dbReference type="Gene3D" id="1.10.540.10">
    <property type="entry name" value="Acyl-CoA dehydrogenase/oxidase, N-terminal domain"/>
    <property type="match status" value="1"/>
</dbReference>
<dbReference type="Pfam" id="PF02770">
    <property type="entry name" value="Acyl-CoA_dh_M"/>
    <property type="match status" value="1"/>
</dbReference>
<dbReference type="Proteomes" id="UP000565441">
    <property type="component" value="Unassembled WGS sequence"/>
</dbReference>
<dbReference type="Gene3D" id="1.20.140.10">
    <property type="entry name" value="Butyryl-CoA Dehydrogenase, subunit A, domain 3"/>
    <property type="match status" value="1"/>
</dbReference>
<dbReference type="InterPro" id="IPR046373">
    <property type="entry name" value="Acyl-CoA_Oxase/DH_mid-dom_sf"/>
</dbReference>
<dbReference type="InterPro" id="IPR006091">
    <property type="entry name" value="Acyl-CoA_Oxase/DH_mid-dom"/>
</dbReference>
<evidence type="ECO:0000259" key="8">
    <source>
        <dbReference type="Pfam" id="PF02771"/>
    </source>
</evidence>
<dbReference type="InterPro" id="IPR009075">
    <property type="entry name" value="AcylCo_DH/oxidase_C"/>
</dbReference>
<dbReference type="SUPFAM" id="SSF56645">
    <property type="entry name" value="Acyl-CoA dehydrogenase NM domain-like"/>
    <property type="match status" value="1"/>
</dbReference>
<keyword evidence="4 5" id="KW-0274">FAD</keyword>
<evidence type="ECO:0000313" key="10">
    <source>
        <dbReference type="Proteomes" id="UP000565441"/>
    </source>
</evidence>
<dbReference type="InterPro" id="IPR006089">
    <property type="entry name" value="Acyl-CoA_DH_CS"/>
</dbReference>